<dbReference type="RefSeq" id="XP_031396816.1">
    <property type="nucleotide sequence ID" value="XM_031540956.1"/>
</dbReference>
<evidence type="ECO:0000256" key="5">
    <source>
        <dbReference type="ARBA" id="ARBA00023128"/>
    </source>
</evidence>
<dbReference type="RefSeq" id="XP_031396822.1">
    <property type="nucleotide sequence ID" value="XM_031540962.1"/>
</dbReference>
<dbReference type="FunFam" id="1.25.40.10:FF:000031">
    <property type="entry name" value="Pentatricopeptide repeat-containing protein mitochondrial"/>
    <property type="match status" value="1"/>
</dbReference>
<sequence>MINLAMKRRIWSCRARFSYALNPAVQGPTLSAPFSSHANLATFPEPDGWESQNLVPSGVVEDKDLLRKGGPNSKTGLYVLDLIDRSSLGPDPVLYIDLIKKCTNLNKLKEGRLVHAHLMASCFRDDLVMHNHMLNMYAKCGSLQEARKVFDEMPVRDVFTWTALITGYSQSDLSEDAVALFPQMLRADLKPNEFTLSSLLKASGVRVSDGFGRQLHGYCLKCGYISNVYVGSALVDMYSRWEKIDEARSIFDGLDRKNEVSWNALIAGHARMGEAELALSLFSEMLRADFKPSPFTYSSMFGALSSMGFLEQGKWVHAHMIKSDPQLSTYVGNTLLDMYAKSGSIDDAEKVFNRLLRRDLISWNSLLKGYAQHGRGRKTLEQFEEMLSIGVKPSDVTFLSVLTACSHVGLVKEGEHYFQLMRRYGVEPQVSHHATMVDLYGRAGLLDQAKRFIQNMPMEPNAAVWGALLGACRMHKNMELGAYAAERMFELDPDNPGPLMLLSNIYASAGRWSEVAMVRSMMKVNQAKKEPAISWVDIENSVHTFVANDDTHPQREEIRKMWEKVNTKIKEFGYVPDTSHVLFYADQQEKEERLQVHSEKLAFAFALLNTPPGSTIRIKKNIRVCGDCHSAFKFASKAVEREIILRDTNRFHHFRDGSCSCRDYW</sequence>
<evidence type="ECO:0000313" key="15">
    <source>
        <dbReference type="RefSeq" id="XP_031396822.1"/>
    </source>
</evidence>
<evidence type="ECO:0000313" key="13">
    <source>
        <dbReference type="RefSeq" id="XP_031396820.1"/>
    </source>
</evidence>
<dbReference type="Proteomes" id="UP000515151">
    <property type="component" value="Chromosome 5"/>
</dbReference>
<evidence type="ECO:0000256" key="1">
    <source>
        <dbReference type="ARBA" id="ARBA00004173"/>
    </source>
</evidence>
<feature type="repeat" description="PPR" evidence="6">
    <location>
        <begin position="126"/>
        <end position="156"/>
    </location>
</feature>
<evidence type="ECO:0000313" key="9">
    <source>
        <dbReference type="RefSeq" id="XP_031396816.1"/>
    </source>
</evidence>
<dbReference type="PROSITE" id="PS51375">
    <property type="entry name" value="PPR"/>
    <property type="match status" value="6"/>
</dbReference>
<reference evidence="9 10" key="2">
    <citation type="submission" date="2025-04" db="UniProtKB">
        <authorList>
            <consortium name="RefSeq"/>
        </authorList>
    </citation>
    <scope>IDENTIFICATION</scope>
    <source>
        <tissue evidence="9 10">Leaf</tissue>
    </source>
</reference>
<evidence type="ECO:0000313" key="12">
    <source>
        <dbReference type="RefSeq" id="XP_031396819.1"/>
    </source>
</evidence>
<protein>
    <submittedName>
        <fullName evidence="9 10">Pentatricopeptide repeat-containing protein At3g24000, mitochondrial</fullName>
    </submittedName>
</protein>
<evidence type="ECO:0000259" key="7">
    <source>
        <dbReference type="Pfam" id="PF14432"/>
    </source>
</evidence>
<dbReference type="Pfam" id="PF01535">
    <property type="entry name" value="PPR"/>
    <property type="match status" value="2"/>
</dbReference>
<evidence type="ECO:0000313" key="8">
    <source>
        <dbReference type="Proteomes" id="UP000515151"/>
    </source>
</evidence>
<comment type="subcellular location">
    <subcellularLocation>
        <location evidence="1">Mitochondrion</location>
    </subcellularLocation>
</comment>
<evidence type="ECO:0000256" key="4">
    <source>
        <dbReference type="ARBA" id="ARBA00022946"/>
    </source>
</evidence>
<dbReference type="FunFam" id="1.25.40.10:FF:000501">
    <property type="entry name" value="Putative pentatricopeptide repeat-containing protein mitochondrial"/>
    <property type="match status" value="1"/>
</dbReference>
<evidence type="ECO:0000256" key="2">
    <source>
        <dbReference type="ARBA" id="ARBA00006643"/>
    </source>
</evidence>
<accession>A0A6P8DKL8</accession>
<evidence type="ECO:0000313" key="20">
    <source>
        <dbReference type="RefSeq" id="XP_031396828.1"/>
    </source>
</evidence>
<evidence type="ECO:0000313" key="18">
    <source>
        <dbReference type="RefSeq" id="XP_031396825.1"/>
    </source>
</evidence>
<dbReference type="GeneID" id="116207850"/>
<dbReference type="FunFam" id="1.25.40.10:FF:000366">
    <property type="entry name" value="Pentatricopeptide (PPR) repeat-containing protein"/>
    <property type="match status" value="1"/>
</dbReference>
<dbReference type="GO" id="GO:0008270">
    <property type="term" value="F:zinc ion binding"/>
    <property type="evidence" value="ECO:0007669"/>
    <property type="project" value="InterPro"/>
</dbReference>
<dbReference type="PANTHER" id="PTHR47926">
    <property type="entry name" value="PENTATRICOPEPTIDE REPEAT-CONTAINING PROTEIN"/>
    <property type="match status" value="1"/>
</dbReference>
<evidence type="ECO:0000313" key="11">
    <source>
        <dbReference type="RefSeq" id="XP_031396818.1"/>
    </source>
</evidence>
<organism evidence="8 13">
    <name type="scientific">Punica granatum</name>
    <name type="common">Pomegranate</name>
    <dbReference type="NCBI Taxonomy" id="22663"/>
    <lineage>
        <taxon>Eukaryota</taxon>
        <taxon>Viridiplantae</taxon>
        <taxon>Streptophyta</taxon>
        <taxon>Embryophyta</taxon>
        <taxon>Tracheophyta</taxon>
        <taxon>Spermatophyta</taxon>
        <taxon>Magnoliopsida</taxon>
        <taxon>eudicotyledons</taxon>
        <taxon>Gunneridae</taxon>
        <taxon>Pentapetalae</taxon>
        <taxon>rosids</taxon>
        <taxon>malvids</taxon>
        <taxon>Myrtales</taxon>
        <taxon>Lythraceae</taxon>
        <taxon>Punica</taxon>
    </lineage>
</organism>
<feature type="domain" description="DYW" evidence="7">
    <location>
        <begin position="573"/>
        <end position="665"/>
    </location>
</feature>
<dbReference type="RefSeq" id="XP_031396818.1">
    <property type="nucleotide sequence ID" value="XM_031540958.1"/>
</dbReference>
<keyword evidence="5" id="KW-0496">Mitochondrion</keyword>
<dbReference type="RefSeq" id="XP_031396817.1">
    <property type="nucleotide sequence ID" value="XM_031540957.1"/>
</dbReference>
<dbReference type="PANTHER" id="PTHR47926:SF502">
    <property type="entry name" value="SELENIUM BINDING PROTEIN"/>
    <property type="match status" value="1"/>
</dbReference>
<proteinExistence type="inferred from homology"/>
<dbReference type="GO" id="GO:0005739">
    <property type="term" value="C:mitochondrion"/>
    <property type="evidence" value="ECO:0007669"/>
    <property type="project" value="UniProtKB-SubCell"/>
</dbReference>
<dbReference type="GO" id="GO:0009451">
    <property type="term" value="P:RNA modification"/>
    <property type="evidence" value="ECO:0007669"/>
    <property type="project" value="InterPro"/>
</dbReference>
<dbReference type="RefSeq" id="XP_031396825.1">
    <property type="nucleotide sequence ID" value="XM_031540965.1"/>
</dbReference>
<dbReference type="InterPro" id="IPR011990">
    <property type="entry name" value="TPR-like_helical_dom_sf"/>
</dbReference>
<dbReference type="NCBIfam" id="TIGR00756">
    <property type="entry name" value="PPR"/>
    <property type="match status" value="6"/>
</dbReference>
<comment type="similarity">
    <text evidence="2">Belongs to the PPR family. PCMP-H subfamily.</text>
</comment>
<dbReference type="RefSeq" id="XP_031396819.1">
    <property type="nucleotide sequence ID" value="XM_031540959.1"/>
</dbReference>
<dbReference type="InterPro" id="IPR046960">
    <property type="entry name" value="PPR_At4g14850-like_plant"/>
</dbReference>
<evidence type="ECO:0000313" key="16">
    <source>
        <dbReference type="RefSeq" id="XP_031396823.1"/>
    </source>
</evidence>
<dbReference type="Pfam" id="PF20431">
    <property type="entry name" value="E_motif"/>
    <property type="match status" value="1"/>
</dbReference>
<dbReference type="OrthoDB" id="185373at2759"/>
<dbReference type="RefSeq" id="XP_031396828.1">
    <property type="nucleotide sequence ID" value="XM_031540968.1"/>
</dbReference>
<feature type="repeat" description="PPR" evidence="6">
    <location>
        <begin position="359"/>
        <end position="393"/>
    </location>
</feature>
<reference evidence="8" key="1">
    <citation type="journal article" date="2020" name="Plant Biotechnol. J.">
        <title>The pomegranate (Punica granatum L.) draft genome dissects genetic divergence between soft- and hard-seeded cultivars.</title>
        <authorList>
            <person name="Luo X."/>
            <person name="Li H."/>
            <person name="Wu Z."/>
            <person name="Yao W."/>
            <person name="Zhao P."/>
            <person name="Cao D."/>
            <person name="Yu H."/>
            <person name="Li K."/>
            <person name="Poudel K."/>
            <person name="Zhao D."/>
            <person name="Zhang F."/>
            <person name="Xia X."/>
            <person name="Chen L."/>
            <person name="Wang Q."/>
            <person name="Jing D."/>
            <person name="Cao S."/>
        </authorList>
    </citation>
    <scope>NUCLEOTIDE SEQUENCE [LARGE SCALE GENOMIC DNA]</scope>
</reference>
<dbReference type="RefSeq" id="XP_031396820.1">
    <property type="nucleotide sequence ID" value="XM_031540960.1"/>
</dbReference>
<name>A0A6P8DKL8_PUNGR</name>
<dbReference type="Gene3D" id="1.25.40.10">
    <property type="entry name" value="Tetratricopeptide repeat domain"/>
    <property type="match status" value="3"/>
</dbReference>
<evidence type="ECO:0000313" key="14">
    <source>
        <dbReference type="RefSeq" id="XP_031396821.1"/>
    </source>
</evidence>
<dbReference type="Pfam" id="PF14432">
    <property type="entry name" value="DYW_deaminase"/>
    <property type="match status" value="1"/>
</dbReference>
<evidence type="ECO:0000313" key="19">
    <source>
        <dbReference type="RefSeq" id="XP_031396827.1"/>
    </source>
</evidence>
<dbReference type="RefSeq" id="XP_031396824.1">
    <property type="nucleotide sequence ID" value="XM_031540964.1"/>
</dbReference>
<dbReference type="AlphaFoldDB" id="A0A6P8DKL8"/>
<evidence type="ECO:0000256" key="6">
    <source>
        <dbReference type="PROSITE-ProRule" id="PRU00708"/>
    </source>
</evidence>
<keyword evidence="3" id="KW-0677">Repeat</keyword>
<dbReference type="GO" id="GO:0003723">
    <property type="term" value="F:RNA binding"/>
    <property type="evidence" value="ECO:0007669"/>
    <property type="project" value="InterPro"/>
</dbReference>
<dbReference type="RefSeq" id="XP_031396821.1">
    <property type="nucleotide sequence ID" value="XM_031540961.1"/>
</dbReference>
<feature type="repeat" description="PPR" evidence="6">
    <location>
        <begin position="258"/>
        <end position="292"/>
    </location>
</feature>
<dbReference type="SUPFAM" id="SSF48452">
    <property type="entry name" value="TPR-like"/>
    <property type="match status" value="1"/>
</dbReference>
<keyword evidence="8" id="KW-1185">Reference proteome</keyword>
<evidence type="ECO:0000256" key="3">
    <source>
        <dbReference type="ARBA" id="ARBA00022737"/>
    </source>
</evidence>
<evidence type="ECO:0000313" key="10">
    <source>
        <dbReference type="RefSeq" id="XP_031396817.1"/>
    </source>
</evidence>
<dbReference type="InterPro" id="IPR002885">
    <property type="entry name" value="PPR_rpt"/>
</dbReference>
<dbReference type="FunFam" id="1.25.40.10:FF:000488">
    <property type="entry name" value="Pentatricopeptide repeat-containing protein, mitochondrial"/>
    <property type="match status" value="1"/>
</dbReference>
<feature type="repeat" description="PPR" evidence="6">
    <location>
        <begin position="328"/>
        <end position="358"/>
    </location>
</feature>
<feature type="repeat" description="PPR" evidence="6">
    <location>
        <begin position="157"/>
        <end position="191"/>
    </location>
</feature>
<keyword evidence="4" id="KW-0809">Transit peptide</keyword>
<gene>
    <name evidence="9 10 11 12 13 14 15 16 17 18 19 20" type="primary">LOC116207850</name>
</gene>
<dbReference type="InterPro" id="IPR046848">
    <property type="entry name" value="E_motif"/>
</dbReference>
<dbReference type="RefSeq" id="XP_031396827.1">
    <property type="nucleotide sequence ID" value="XM_031540967.1"/>
</dbReference>
<dbReference type="Pfam" id="PF13041">
    <property type="entry name" value="PPR_2"/>
    <property type="match status" value="3"/>
</dbReference>
<dbReference type="InterPro" id="IPR032867">
    <property type="entry name" value="DYW_dom"/>
</dbReference>
<feature type="repeat" description="PPR" evidence="6">
    <location>
        <begin position="394"/>
        <end position="428"/>
    </location>
</feature>
<dbReference type="RefSeq" id="XP_031396823.1">
    <property type="nucleotide sequence ID" value="XM_031540963.1"/>
</dbReference>
<evidence type="ECO:0000313" key="17">
    <source>
        <dbReference type="RefSeq" id="XP_031396824.1"/>
    </source>
</evidence>